<feature type="binding site" description="axial binding residue" evidence="9">
    <location>
        <position position="48"/>
    </location>
    <ligand>
        <name>heme c</name>
        <dbReference type="ChEBI" id="CHEBI:61717"/>
        <label>1</label>
    </ligand>
    <ligandPart>
        <name>Fe</name>
        <dbReference type="ChEBI" id="CHEBI:18248"/>
    </ligandPart>
</feature>
<feature type="binding site" description="axial binding residue" evidence="9">
    <location>
        <position position="187"/>
    </location>
    <ligand>
        <name>heme c</name>
        <dbReference type="ChEBI" id="CHEBI:61717"/>
        <label>2</label>
    </ligand>
    <ligandPart>
        <name>Fe</name>
        <dbReference type="ChEBI" id="CHEBI:18248"/>
    </ligandPart>
</feature>
<dbReference type="InterPro" id="IPR036909">
    <property type="entry name" value="Cyt_c-like_dom_sf"/>
</dbReference>
<dbReference type="GO" id="GO:0009055">
    <property type="term" value="F:electron transfer activity"/>
    <property type="evidence" value="ECO:0007669"/>
    <property type="project" value="InterPro"/>
</dbReference>
<evidence type="ECO:0000256" key="10">
    <source>
        <dbReference type="SAM" id="SignalP"/>
    </source>
</evidence>
<dbReference type="InterPro" id="IPR024167">
    <property type="entry name" value="Cytochrome_c4-like"/>
</dbReference>
<feature type="binding site" description="covalent" evidence="8">
    <location>
        <position position="141"/>
    </location>
    <ligand>
        <name>heme c</name>
        <dbReference type="ChEBI" id="CHEBI:61717"/>
        <label>2</label>
    </ligand>
</feature>
<keyword evidence="3 8" id="KW-0349">Heme</keyword>
<keyword evidence="4 9" id="KW-0479">Metal-binding</keyword>
<dbReference type="Pfam" id="PF00034">
    <property type="entry name" value="Cytochrom_C"/>
    <property type="match status" value="2"/>
</dbReference>
<dbReference type="GO" id="GO:0042597">
    <property type="term" value="C:periplasmic space"/>
    <property type="evidence" value="ECO:0007669"/>
    <property type="project" value="UniProtKB-SubCell"/>
</dbReference>
<keyword evidence="5" id="KW-0574">Periplasm</keyword>
<keyword evidence="6" id="KW-0249">Electron transport</keyword>
<evidence type="ECO:0000256" key="9">
    <source>
        <dbReference type="PIRSR" id="PIRSR000005-2"/>
    </source>
</evidence>
<keyword evidence="13" id="KW-1185">Reference proteome</keyword>
<protein>
    <submittedName>
        <fullName evidence="12">Class I cytochrome c</fullName>
    </submittedName>
</protein>
<dbReference type="Proteomes" id="UP000028878">
    <property type="component" value="Unassembled WGS sequence"/>
</dbReference>
<evidence type="ECO:0000259" key="11">
    <source>
        <dbReference type="PROSITE" id="PS51007"/>
    </source>
</evidence>
<evidence type="ECO:0000256" key="5">
    <source>
        <dbReference type="ARBA" id="ARBA00022764"/>
    </source>
</evidence>
<dbReference type="Gene3D" id="1.10.760.10">
    <property type="entry name" value="Cytochrome c-like domain"/>
    <property type="match status" value="2"/>
</dbReference>
<gene>
    <name evidence="12" type="ORF">BN948_00267</name>
</gene>
<dbReference type="GO" id="GO:0020037">
    <property type="term" value="F:heme binding"/>
    <property type="evidence" value="ECO:0007669"/>
    <property type="project" value="InterPro"/>
</dbReference>
<dbReference type="PIRSF" id="PIRSF000005">
    <property type="entry name" value="Cytochrome_c4"/>
    <property type="match status" value="1"/>
</dbReference>
<dbReference type="InterPro" id="IPR009056">
    <property type="entry name" value="Cyt_c-like_dom"/>
</dbReference>
<comment type="subcellular location">
    <subcellularLocation>
        <location evidence="1">Periplasm</location>
    </subcellularLocation>
</comment>
<feature type="binding site" description="covalent" evidence="8">
    <location>
        <position position="138"/>
    </location>
    <ligand>
        <name>heme c</name>
        <dbReference type="ChEBI" id="CHEBI:61717"/>
        <label>2</label>
    </ligand>
</feature>
<sequence length="222" mass="23238" precursor="true">MTPLLNPLARTLVAAATLFVAATSAQAQGVTGDVEAGHKKAEMCIGCHGIKGYQNSFPEIHKVPMISGQSAPYIVSALKAYQKGDRKHPSMRGIAGSLTEQDMADLAAFYAGQAGPAAPETAATASADVAALLTKGACVSCHGANFSKPIDPSYPKIGGQHADYLFVALKSYTVEGNHVIGRSNGIMAGIAKQYTPAEMRAIAKYLSTVKGELQTVPQSRFR</sequence>
<feature type="signal peptide" evidence="10">
    <location>
        <begin position="1"/>
        <end position="27"/>
    </location>
</feature>
<dbReference type="EMBL" id="CCAE010000001">
    <property type="protein sequence ID" value="CDN85871.1"/>
    <property type="molecule type" value="Genomic_DNA"/>
</dbReference>
<feature type="chain" id="PRO_5009681583" evidence="10">
    <location>
        <begin position="28"/>
        <end position="222"/>
    </location>
</feature>
<feature type="binding site" description="axial binding residue" evidence="9">
    <location>
        <position position="91"/>
    </location>
    <ligand>
        <name>heme c</name>
        <dbReference type="ChEBI" id="CHEBI:61717"/>
        <label>1</label>
    </ligand>
    <ligandPart>
        <name>Fe</name>
        <dbReference type="ChEBI" id="CHEBI:18248"/>
    </ligandPart>
</feature>
<evidence type="ECO:0000313" key="13">
    <source>
        <dbReference type="Proteomes" id="UP000028878"/>
    </source>
</evidence>
<evidence type="ECO:0000256" key="1">
    <source>
        <dbReference type="ARBA" id="ARBA00004418"/>
    </source>
</evidence>
<feature type="binding site" description="covalent" evidence="8">
    <location>
        <position position="47"/>
    </location>
    <ligand>
        <name>heme c</name>
        <dbReference type="ChEBI" id="CHEBI:61717"/>
        <label>1</label>
    </ligand>
</feature>
<organism evidence="12 13">
    <name type="scientific">Hydrogenophaga intermedia</name>
    <dbReference type="NCBI Taxonomy" id="65786"/>
    <lineage>
        <taxon>Bacteria</taxon>
        <taxon>Pseudomonadati</taxon>
        <taxon>Pseudomonadota</taxon>
        <taxon>Betaproteobacteria</taxon>
        <taxon>Burkholderiales</taxon>
        <taxon>Comamonadaceae</taxon>
        <taxon>Hydrogenophaga</taxon>
    </lineage>
</organism>
<dbReference type="AlphaFoldDB" id="A0A1L1PMS6"/>
<evidence type="ECO:0000256" key="6">
    <source>
        <dbReference type="ARBA" id="ARBA00022982"/>
    </source>
</evidence>
<evidence type="ECO:0000256" key="7">
    <source>
        <dbReference type="ARBA" id="ARBA00023004"/>
    </source>
</evidence>
<evidence type="ECO:0000256" key="8">
    <source>
        <dbReference type="PIRSR" id="PIRSR000005-1"/>
    </source>
</evidence>
<feature type="domain" description="Cytochrome c" evidence="11">
    <location>
        <begin position="124"/>
        <end position="210"/>
    </location>
</feature>
<feature type="binding site" description="axial binding residue" evidence="9">
    <location>
        <position position="142"/>
    </location>
    <ligand>
        <name>heme c</name>
        <dbReference type="ChEBI" id="CHEBI:61717"/>
        <label>2</label>
    </ligand>
    <ligandPart>
        <name>Fe</name>
        <dbReference type="ChEBI" id="CHEBI:18248"/>
    </ligandPart>
</feature>
<dbReference type="RefSeq" id="WP_009517358.1">
    <property type="nucleotide sequence ID" value="NZ_CCAE010000001.1"/>
</dbReference>
<accession>A0A1L1PMS6</accession>
<dbReference type="SUPFAM" id="SSF46626">
    <property type="entry name" value="Cytochrome c"/>
    <property type="match status" value="2"/>
</dbReference>
<comment type="PTM">
    <text evidence="8">Binds 2 heme c groups covalently per subunit.</text>
</comment>
<dbReference type="PANTHER" id="PTHR33751:SF9">
    <property type="entry name" value="CYTOCHROME C4"/>
    <property type="match status" value="1"/>
</dbReference>
<dbReference type="InterPro" id="IPR050597">
    <property type="entry name" value="Cytochrome_c_Oxidase_Subunit"/>
</dbReference>
<name>A0A1L1PMS6_HYDIT</name>
<dbReference type="PANTHER" id="PTHR33751">
    <property type="entry name" value="CBB3-TYPE CYTOCHROME C OXIDASE SUBUNIT FIXP"/>
    <property type="match status" value="1"/>
</dbReference>
<evidence type="ECO:0000256" key="3">
    <source>
        <dbReference type="ARBA" id="ARBA00022617"/>
    </source>
</evidence>
<keyword evidence="2" id="KW-0813">Transport</keyword>
<evidence type="ECO:0000313" key="12">
    <source>
        <dbReference type="EMBL" id="CDN85871.1"/>
    </source>
</evidence>
<evidence type="ECO:0000256" key="4">
    <source>
        <dbReference type="ARBA" id="ARBA00022723"/>
    </source>
</evidence>
<reference evidence="13" key="1">
    <citation type="submission" date="2014-11" db="EMBL/GenBank/DDBJ databases">
        <title>Draft genome sequence of Hydrogenophaga intermedia S1.</title>
        <authorList>
            <person name="Gan H.M."/>
            <person name="Chew T.H."/>
            <person name="Stolz A."/>
        </authorList>
    </citation>
    <scope>NUCLEOTIDE SEQUENCE [LARGE SCALE GENOMIC DNA]</scope>
    <source>
        <strain evidence="13">S1</strain>
    </source>
</reference>
<keyword evidence="7 9" id="KW-0408">Iron</keyword>
<feature type="domain" description="Cytochrome c" evidence="11">
    <location>
        <begin position="32"/>
        <end position="114"/>
    </location>
</feature>
<keyword evidence="10" id="KW-0732">Signal</keyword>
<evidence type="ECO:0000256" key="2">
    <source>
        <dbReference type="ARBA" id="ARBA00022448"/>
    </source>
</evidence>
<proteinExistence type="predicted"/>
<feature type="binding site" description="covalent" evidence="8">
    <location>
        <position position="44"/>
    </location>
    <ligand>
        <name>heme c</name>
        <dbReference type="ChEBI" id="CHEBI:61717"/>
        <label>1</label>
    </ligand>
</feature>
<dbReference type="PROSITE" id="PS51007">
    <property type="entry name" value="CYTC"/>
    <property type="match status" value="2"/>
</dbReference>
<dbReference type="GO" id="GO:0005506">
    <property type="term" value="F:iron ion binding"/>
    <property type="evidence" value="ECO:0007669"/>
    <property type="project" value="InterPro"/>
</dbReference>